<proteinExistence type="predicted"/>
<feature type="transmembrane region" description="Helical" evidence="1">
    <location>
        <begin position="93"/>
        <end position="113"/>
    </location>
</feature>
<evidence type="ECO:0000313" key="2">
    <source>
        <dbReference type="EMBL" id="MEJ8847781.1"/>
    </source>
</evidence>
<name>A0ABU8WJS8_9BURK</name>
<evidence type="ECO:0000256" key="1">
    <source>
        <dbReference type="SAM" id="Phobius"/>
    </source>
</evidence>
<keyword evidence="3" id="KW-1185">Reference proteome</keyword>
<keyword evidence="1" id="KW-0472">Membrane</keyword>
<gene>
    <name evidence="2" type="ORF">WKW82_14065</name>
</gene>
<accession>A0ABU8WJS8</accession>
<sequence>MNERFEELLPWYANGTLGAEDRAWVDAYLQQHPEARSELEWYHSLQAKVQENAPAVPATIGLARTMRLIQGDRPTIAERIGAFFGNFGMRPSYAMAALAVVAVQGGVIVSLLGEARDSADEIRALHAIRVEEGPMLKISFAPDAKEADIRMLLVQVGGELAGGPGQLGDYYLRVPAGSEAAALAKAKSAPIVQAAALAPGVPPKE</sequence>
<dbReference type="RefSeq" id="WP_340342921.1">
    <property type="nucleotide sequence ID" value="NZ_JBBKZT010000006.1"/>
</dbReference>
<organism evidence="2 3">
    <name type="scientific">Variovorax rhizosphaerae</name>
    <dbReference type="NCBI Taxonomy" id="1836200"/>
    <lineage>
        <taxon>Bacteria</taxon>
        <taxon>Pseudomonadati</taxon>
        <taxon>Pseudomonadota</taxon>
        <taxon>Betaproteobacteria</taxon>
        <taxon>Burkholderiales</taxon>
        <taxon>Comamonadaceae</taxon>
        <taxon>Variovorax</taxon>
    </lineage>
</organism>
<dbReference type="Gene3D" id="1.10.10.1320">
    <property type="entry name" value="Anti-sigma factor, zinc-finger domain"/>
    <property type="match status" value="1"/>
</dbReference>
<keyword evidence="1" id="KW-1133">Transmembrane helix</keyword>
<protein>
    <recommendedName>
        <fullName evidence="4">Anti-sigma factor</fullName>
    </recommendedName>
</protein>
<evidence type="ECO:0000313" key="3">
    <source>
        <dbReference type="Proteomes" id="UP001385892"/>
    </source>
</evidence>
<comment type="caution">
    <text evidence="2">The sequence shown here is derived from an EMBL/GenBank/DDBJ whole genome shotgun (WGS) entry which is preliminary data.</text>
</comment>
<dbReference type="EMBL" id="JBBKZT010000006">
    <property type="protein sequence ID" value="MEJ8847781.1"/>
    <property type="molecule type" value="Genomic_DNA"/>
</dbReference>
<reference evidence="2 3" key="1">
    <citation type="submission" date="2024-03" db="EMBL/GenBank/DDBJ databases">
        <title>Novel species of the genus Variovorax.</title>
        <authorList>
            <person name="Liu Q."/>
            <person name="Xin Y.-H."/>
        </authorList>
    </citation>
    <scope>NUCLEOTIDE SEQUENCE [LARGE SCALE GENOMIC DNA]</scope>
    <source>
        <strain evidence="2 3">KACC 18900</strain>
    </source>
</reference>
<keyword evidence="1" id="KW-0812">Transmembrane</keyword>
<evidence type="ECO:0008006" key="4">
    <source>
        <dbReference type="Google" id="ProtNLM"/>
    </source>
</evidence>
<dbReference type="InterPro" id="IPR041916">
    <property type="entry name" value="Anti_sigma_zinc_sf"/>
</dbReference>
<dbReference type="Proteomes" id="UP001385892">
    <property type="component" value="Unassembled WGS sequence"/>
</dbReference>